<gene>
    <name evidence="2" type="ORF">X798_05015</name>
</gene>
<dbReference type="Proteomes" id="UP000242913">
    <property type="component" value="Unassembled WGS sequence"/>
</dbReference>
<reference evidence="2 3" key="1">
    <citation type="submission" date="2015-12" db="EMBL/GenBank/DDBJ databases">
        <title>Draft genome of the nematode, Onchocerca flexuosa.</title>
        <authorList>
            <person name="Mitreva M."/>
        </authorList>
    </citation>
    <scope>NUCLEOTIDE SEQUENCE [LARGE SCALE GENOMIC DNA]</scope>
    <source>
        <strain evidence="2">Red Deer</strain>
    </source>
</reference>
<keyword evidence="3" id="KW-1185">Reference proteome</keyword>
<organism evidence="2 3">
    <name type="scientific">Onchocerca flexuosa</name>
    <dbReference type="NCBI Taxonomy" id="387005"/>
    <lineage>
        <taxon>Eukaryota</taxon>
        <taxon>Metazoa</taxon>
        <taxon>Ecdysozoa</taxon>
        <taxon>Nematoda</taxon>
        <taxon>Chromadorea</taxon>
        <taxon>Rhabditida</taxon>
        <taxon>Spirurina</taxon>
        <taxon>Spiruromorpha</taxon>
        <taxon>Filarioidea</taxon>
        <taxon>Onchocercidae</taxon>
        <taxon>Onchocerca</taxon>
    </lineage>
</organism>
<sequence length="112" mass="13349">MEQRSKAERLLEDRKETITDVYDKIVELEKQISENTLEEPLEITKVKTVSIRTDEEGEKVFHAKYVEPEKFIGSQEEFNEIQQRLNEKKAEVENLIRLKSELERNLEEVTIR</sequence>
<dbReference type="EMBL" id="KZ270017">
    <property type="protein sequence ID" value="OZC08019.1"/>
    <property type="molecule type" value="Genomic_DNA"/>
</dbReference>
<protein>
    <submittedName>
        <fullName evidence="2">Uncharacterized protein</fullName>
    </submittedName>
</protein>
<evidence type="ECO:0000313" key="2">
    <source>
        <dbReference type="EMBL" id="OZC08019.1"/>
    </source>
</evidence>
<dbReference type="AlphaFoldDB" id="A0A238BRK9"/>
<keyword evidence="1" id="KW-0175">Coiled coil</keyword>
<evidence type="ECO:0000256" key="1">
    <source>
        <dbReference type="SAM" id="Coils"/>
    </source>
</evidence>
<name>A0A238BRK9_9BILA</name>
<proteinExistence type="predicted"/>
<evidence type="ECO:0000313" key="3">
    <source>
        <dbReference type="Proteomes" id="UP000242913"/>
    </source>
</evidence>
<feature type="coiled-coil region" evidence="1">
    <location>
        <begin position="75"/>
        <end position="112"/>
    </location>
</feature>
<accession>A0A238BRK9</accession>